<dbReference type="SUPFAM" id="SSF46689">
    <property type="entry name" value="Homeodomain-like"/>
    <property type="match status" value="1"/>
</dbReference>
<dbReference type="InterPro" id="IPR049445">
    <property type="entry name" value="TetR_SbtR-like_C"/>
</dbReference>
<accession>C7QDP5</accession>
<dbReference type="PANTHER" id="PTHR30055">
    <property type="entry name" value="HTH-TYPE TRANSCRIPTIONAL REGULATOR RUTR"/>
    <property type="match status" value="1"/>
</dbReference>
<dbReference type="GO" id="GO:0000976">
    <property type="term" value="F:transcription cis-regulatory region binding"/>
    <property type="evidence" value="ECO:0007669"/>
    <property type="project" value="TreeGrafter"/>
</dbReference>
<dbReference type="InterPro" id="IPR023772">
    <property type="entry name" value="DNA-bd_HTH_TetR-type_CS"/>
</dbReference>
<dbReference type="Pfam" id="PF21597">
    <property type="entry name" value="TetR_C_43"/>
    <property type="match status" value="1"/>
</dbReference>
<dbReference type="InParanoid" id="C7QDP5"/>
<protein>
    <submittedName>
        <fullName evidence="7">Transcriptional regulator, TetR family</fullName>
    </submittedName>
</protein>
<feature type="region of interest" description="Disordered" evidence="5">
    <location>
        <begin position="1"/>
        <end position="29"/>
    </location>
</feature>
<keyword evidence="8" id="KW-1185">Reference proteome</keyword>
<dbReference type="InterPro" id="IPR001647">
    <property type="entry name" value="HTH_TetR"/>
</dbReference>
<feature type="domain" description="HTH tetR-type" evidence="6">
    <location>
        <begin position="36"/>
        <end position="95"/>
    </location>
</feature>
<dbReference type="GO" id="GO:0003700">
    <property type="term" value="F:DNA-binding transcription factor activity"/>
    <property type="evidence" value="ECO:0007669"/>
    <property type="project" value="TreeGrafter"/>
</dbReference>
<dbReference type="Gene3D" id="1.10.357.10">
    <property type="entry name" value="Tetracycline Repressor, domain 2"/>
    <property type="match status" value="1"/>
</dbReference>
<dbReference type="Proteomes" id="UP000000851">
    <property type="component" value="Chromosome"/>
</dbReference>
<evidence type="ECO:0000256" key="1">
    <source>
        <dbReference type="ARBA" id="ARBA00023015"/>
    </source>
</evidence>
<evidence type="ECO:0000259" key="6">
    <source>
        <dbReference type="PROSITE" id="PS50977"/>
    </source>
</evidence>
<feature type="DNA-binding region" description="H-T-H motif" evidence="4">
    <location>
        <begin position="58"/>
        <end position="77"/>
    </location>
</feature>
<dbReference type="Pfam" id="PF00440">
    <property type="entry name" value="TetR_N"/>
    <property type="match status" value="1"/>
</dbReference>
<evidence type="ECO:0000256" key="2">
    <source>
        <dbReference type="ARBA" id="ARBA00023125"/>
    </source>
</evidence>
<dbReference type="PANTHER" id="PTHR30055:SF234">
    <property type="entry name" value="HTH-TYPE TRANSCRIPTIONAL REGULATOR BETI"/>
    <property type="match status" value="1"/>
</dbReference>
<dbReference type="RefSeq" id="WP_015794398.1">
    <property type="nucleotide sequence ID" value="NC_013131.1"/>
</dbReference>
<dbReference type="SUPFAM" id="SSF48498">
    <property type="entry name" value="Tetracyclin repressor-like, C-terminal domain"/>
    <property type="match status" value="1"/>
</dbReference>
<evidence type="ECO:0000256" key="5">
    <source>
        <dbReference type="SAM" id="MobiDB-lite"/>
    </source>
</evidence>
<feature type="compositionally biased region" description="Low complexity" evidence="5">
    <location>
        <begin position="1"/>
        <end position="16"/>
    </location>
</feature>
<keyword evidence="2 4" id="KW-0238">DNA-binding</keyword>
<evidence type="ECO:0000256" key="3">
    <source>
        <dbReference type="ARBA" id="ARBA00023163"/>
    </source>
</evidence>
<dbReference type="PROSITE" id="PS01081">
    <property type="entry name" value="HTH_TETR_1"/>
    <property type="match status" value="1"/>
</dbReference>
<dbReference type="HOGENOM" id="CLU_069356_17_0_11"/>
<keyword evidence="3" id="KW-0804">Transcription</keyword>
<dbReference type="eggNOG" id="COG1309">
    <property type="taxonomic scope" value="Bacteria"/>
</dbReference>
<reference evidence="7 8" key="1">
    <citation type="journal article" date="2009" name="Stand. Genomic Sci.">
        <title>Complete genome sequence of Catenulispora acidiphila type strain (ID 139908).</title>
        <authorList>
            <person name="Copeland A."/>
            <person name="Lapidus A."/>
            <person name="Glavina Del Rio T."/>
            <person name="Nolan M."/>
            <person name="Lucas S."/>
            <person name="Chen F."/>
            <person name="Tice H."/>
            <person name="Cheng J.F."/>
            <person name="Bruce D."/>
            <person name="Goodwin L."/>
            <person name="Pitluck S."/>
            <person name="Mikhailova N."/>
            <person name="Pati A."/>
            <person name="Ivanova N."/>
            <person name="Mavromatis K."/>
            <person name="Chen A."/>
            <person name="Palaniappan K."/>
            <person name="Chain P."/>
            <person name="Land M."/>
            <person name="Hauser L."/>
            <person name="Chang Y.J."/>
            <person name="Jeffries C.D."/>
            <person name="Chertkov O."/>
            <person name="Brettin T."/>
            <person name="Detter J.C."/>
            <person name="Han C."/>
            <person name="Ali Z."/>
            <person name="Tindall B.J."/>
            <person name="Goker M."/>
            <person name="Bristow J."/>
            <person name="Eisen J.A."/>
            <person name="Markowitz V."/>
            <person name="Hugenholtz P."/>
            <person name="Kyrpides N.C."/>
            <person name="Klenk H.P."/>
        </authorList>
    </citation>
    <scope>NUCLEOTIDE SEQUENCE [LARGE SCALE GENOMIC DNA]</scope>
    <source>
        <strain evidence="8">DSM 44928 / JCM 14897 / NBRC 102108 / NRRL B-24433 / ID139908</strain>
    </source>
</reference>
<organism evidence="7 8">
    <name type="scientific">Catenulispora acidiphila (strain DSM 44928 / JCM 14897 / NBRC 102108 / NRRL B-24433 / ID139908)</name>
    <dbReference type="NCBI Taxonomy" id="479433"/>
    <lineage>
        <taxon>Bacteria</taxon>
        <taxon>Bacillati</taxon>
        <taxon>Actinomycetota</taxon>
        <taxon>Actinomycetes</taxon>
        <taxon>Catenulisporales</taxon>
        <taxon>Catenulisporaceae</taxon>
        <taxon>Catenulispora</taxon>
    </lineage>
</organism>
<dbReference type="PRINTS" id="PR00455">
    <property type="entry name" value="HTHTETR"/>
</dbReference>
<name>C7QDP5_CATAD</name>
<proteinExistence type="predicted"/>
<sequence>MTIPATNSATNSATNPPTNPPPNAATPARPLRADAARNRALLLAAAADEFAEHGMEASVADIARRAGVGKGTVFRHFPTKDDLIAAIVLDRVEDLRTIGERLLTAEDPGAALLEFLIAAGHQRQQRDLSFLVTAGELKPEAQQAQAALFGTIEDLVTRAREHGAVRADVTGTDVFLLMCAPNYVSGYVPNADPDLWRRYLAIIFDGLRPEGAHALPQPAPTL</sequence>
<gene>
    <name evidence="7" type="ordered locus">Caci_5811</name>
</gene>
<dbReference type="EMBL" id="CP001700">
    <property type="protein sequence ID" value="ACU74669.1"/>
    <property type="molecule type" value="Genomic_DNA"/>
</dbReference>
<evidence type="ECO:0000313" key="7">
    <source>
        <dbReference type="EMBL" id="ACU74669.1"/>
    </source>
</evidence>
<dbReference type="PROSITE" id="PS50977">
    <property type="entry name" value="HTH_TETR_2"/>
    <property type="match status" value="1"/>
</dbReference>
<dbReference type="InterPro" id="IPR050109">
    <property type="entry name" value="HTH-type_TetR-like_transc_reg"/>
</dbReference>
<evidence type="ECO:0000313" key="8">
    <source>
        <dbReference type="Proteomes" id="UP000000851"/>
    </source>
</evidence>
<keyword evidence="1" id="KW-0805">Transcription regulation</keyword>
<dbReference type="InterPro" id="IPR009057">
    <property type="entry name" value="Homeodomain-like_sf"/>
</dbReference>
<dbReference type="InterPro" id="IPR036271">
    <property type="entry name" value="Tet_transcr_reg_TetR-rel_C_sf"/>
</dbReference>
<dbReference type="AlphaFoldDB" id="C7QDP5"/>
<dbReference type="KEGG" id="cai:Caci_5811"/>
<evidence type="ECO:0000256" key="4">
    <source>
        <dbReference type="PROSITE-ProRule" id="PRU00335"/>
    </source>
</evidence>